<keyword evidence="4 7" id="KW-0862">Zinc</keyword>
<dbReference type="InterPro" id="IPR027057">
    <property type="entry name" value="CAXX_Prtase_1"/>
</dbReference>
<feature type="binding site" evidence="7">
    <location>
        <position position="278"/>
    </location>
    <ligand>
        <name>Zn(2+)</name>
        <dbReference type="ChEBI" id="CHEBI:29105"/>
        <note>catalytic</note>
    </ligand>
</feature>
<dbReference type="AlphaFoldDB" id="A0A9X4QU71"/>
<evidence type="ECO:0000256" key="7">
    <source>
        <dbReference type="PIRSR" id="PIRSR627057-2"/>
    </source>
</evidence>
<feature type="active site" evidence="6">
    <location>
        <position position="279"/>
    </location>
</feature>
<evidence type="ECO:0000259" key="11">
    <source>
        <dbReference type="Pfam" id="PF16491"/>
    </source>
</evidence>
<evidence type="ECO:0000256" key="2">
    <source>
        <dbReference type="ARBA" id="ARBA00022723"/>
    </source>
</evidence>
<organism evidence="12 13">
    <name type="scientific">Cohnella rhizosphaerae</name>
    <dbReference type="NCBI Taxonomy" id="1457232"/>
    <lineage>
        <taxon>Bacteria</taxon>
        <taxon>Bacillati</taxon>
        <taxon>Bacillota</taxon>
        <taxon>Bacilli</taxon>
        <taxon>Bacillales</taxon>
        <taxon>Paenibacillaceae</taxon>
        <taxon>Cohnella</taxon>
    </lineage>
</organism>
<comment type="cofactor">
    <cofactor evidence="7 8">
        <name>Zn(2+)</name>
        <dbReference type="ChEBI" id="CHEBI:29105"/>
    </cofactor>
    <text evidence="7 8">Binds 1 zinc ion per subunit.</text>
</comment>
<evidence type="ECO:0000259" key="10">
    <source>
        <dbReference type="Pfam" id="PF01435"/>
    </source>
</evidence>
<keyword evidence="3 8" id="KW-0378">Hydrolase</keyword>
<evidence type="ECO:0000256" key="4">
    <source>
        <dbReference type="ARBA" id="ARBA00022833"/>
    </source>
</evidence>
<feature type="transmembrane region" description="Helical" evidence="9">
    <location>
        <begin position="331"/>
        <end position="349"/>
    </location>
</feature>
<evidence type="ECO:0000256" key="5">
    <source>
        <dbReference type="ARBA" id="ARBA00023049"/>
    </source>
</evidence>
<evidence type="ECO:0000256" key="8">
    <source>
        <dbReference type="RuleBase" id="RU003983"/>
    </source>
</evidence>
<evidence type="ECO:0000256" key="3">
    <source>
        <dbReference type="ARBA" id="ARBA00022801"/>
    </source>
</evidence>
<keyword evidence="13" id="KW-1185">Reference proteome</keyword>
<comment type="similarity">
    <text evidence="8">Belongs to the peptidase M48 family.</text>
</comment>
<dbReference type="RefSeq" id="WP_277535012.1">
    <property type="nucleotide sequence ID" value="NZ_JAPDIA010000008.1"/>
</dbReference>
<dbReference type="GO" id="GO:0071586">
    <property type="term" value="P:CAAX-box protein processing"/>
    <property type="evidence" value="ECO:0007669"/>
    <property type="project" value="InterPro"/>
</dbReference>
<evidence type="ECO:0000256" key="9">
    <source>
        <dbReference type="SAM" id="Phobius"/>
    </source>
</evidence>
<dbReference type="GO" id="GO:0046872">
    <property type="term" value="F:metal ion binding"/>
    <property type="evidence" value="ECO:0007669"/>
    <property type="project" value="UniProtKB-KW"/>
</dbReference>
<keyword evidence="1 8" id="KW-0645">Protease</keyword>
<feature type="domain" description="Peptidase M48" evidence="10">
    <location>
        <begin position="210"/>
        <end position="415"/>
    </location>
</feature>
<sequence length="426" mass="47174">MSTRSQLRTYGLWLAGCAAIVLLYVGYTSPIAVPEAYRGTAADPSLFYSADQLRESATLNAIRNGLFFFSWPWQWAIYLFLLTGGWSRAWKARIDKSKLPAFLRLPFYVMLVYAASTLLYLPLKIAGYSVSRSYGISTQTAGGWLEDRGIDFMIGYVTVAFVYAAARWVMSRGGRWWLRLWLLSVPFTLFMMYVQPVVIDPLYDKFAELSDPALEAAILDLAGKADIPADRVYEVHMSGKTNAINAYVSGIGGSLRIVLWDTAIAKLDRPEIMQIMAHEMGHYVKHHLEWSAVGAIGSSFALLWIGGRIYNVVVRTKGKAWGIHRATDMNALPLILLLLSALNFAALPISNAVSRQAEAAADRYALDLLGTADGAVTMHQKLAVAALSDVNPPLLVKWLRSTHPSDMARIAQAERYAAAHGEEQDD</sequence>
<feature type="active site" description="Proton donor" evidence="6">
    <location>
        <position position="362"/>
    </location>
</feature>
<evidence type="ECO:0000256" key="6">
    <source>
        <dbReference type="PIRSR" id="PIRSR627057-1"/>
    </source>
</evidence>
<feature type="transmembrane region" description="Helical" evidence="9">
    <location>
        <begin position="176"/>
        <end position="194"/>
    </location>
</feature>
<feature type="transmembrane region" description="Helical" evidence="9">
    <location>
        <begin position="73"/>
        <end position="90"/>
    </location>
</feature>
<reference evidence="12" key="1">
    <citation type="submission" date="2022-10" db="EMBL/GenBank/DDBJ databases">
        <title>Comparative genomic analysis of Cohnella hashimotonis sp. nov., isolated from the International Space Station.</title>
        <authorList>
            <person name="Simpson A."/>
            <person name="Venkateswaran K."/>
        </authorList>
    </citation>
    <scope>NUCLEOTIDE SEQUENCE</scope>
    <source>
        <strain evidence="12">DSM 28161</strain>
    </source>
</reference>
<feature type="binding site" evidence="7">
    <location>
        <position position="282"/>
    </location>
    <ligand>
        <name>Zn(2+)</name>
        <dbReference type="ChEBI" id="CHEBI:29105"/>
        <note>catalytic</note>
    </ligand>
</feature>
<evidence type="ECO:0000256" key="1">
    <source>
        <dbReference type="ARBA" id="ARBA00022670"/>
    </source>
</evidence>
<comment type="caution">
    <text evidence="12">The sequence shown here is derived from an EMBL/GenBank/DDBJ whole genome shotgun (WGS) entry which is preliminary data.</text>
</comment>
<keyword evidence="2 7" id="KW-0479">Metal-binding</keyword>
<keyword evidence="9" id="KW-0472">Membrane</keyword>
<feature type="transmembrane region" description="Helical" evidence="9">
    <location>
        <begin position="152"/>
        <end position="169"/>
    </location>
</feature>
<feature type="transmembrane region" description="Helical" evidence="9">
    <location>
        <begin position="290"/>
        <end position="310"/>
    </location>
</feature>
<gene>
    <name evidence="12" type="ORF">OMP40_23280</name>
</gene>
<proteinExistence type="inferred from homology"/>
<dbReference type="CDD" id="cd07343">
    <property type="entry name" value="M48A_Zmpste24p_like"/>
    <property type="match status" value="1"/>
</dbReference>
<dbReference type="InterPro" id="IPR001915">
    <property type="entry name" value="Peptidase_M48"/>
</dbReference>
<dbReference type="Gene3D" id="3.30.2010.10">
    <property type="entry name" value="Metalloproteases ('zincins'), catalytic domain"/>
    <property type="match status" value="1"/>
</dbReference>
<evidence type="ECO:0000313" key="13">
    <source>
        <dbReference type="Proteomes" id="UP001153404"/>
    </source>
</evidence>
<keyword evidence="9" id="KW-1133">Transmembrane helix</keyword>
<dbReference type="Pfam" id="PF01435">
    <property type="entry name" value="Peptidase_M48"/>
    <property type="match status" value="1"/>
</dbReference>
<evidence type="ECO:0000313" key="12">
    <source>
        <dbReference type="EMBL" id="MDG0811961.1"/>
    </source>
</evidence>
<protein>
    <submittedName>
        <fullName evidence="12">M48 family metallopeptidase</fullName>
    </submittedName>
</protein>
<feature type="transmembrane region" description="Helical" evidence="9">
    <location>
        <begin position="7"/>
        <end position="27"/>
    </location>
</feature>
<dbReference type="Proteomes" id="UP001153404">
    <property type="component" value="Unassembled WGS sequence"/>
</dbReference>
<keyword evidence="9" id="KW-0812">Transmembrane</keyword>
<dbReference type="GO" id="GO:0004222">
    <property type="term" value="F:metalloendopeptidase activity"/>
    <property type="evidence" value="ECO:0007669"/>
    <property type="project" value="InterPro"/>
</dbReference>
<dbReference type="InterPro" id="IPR032456">
    <property type="entry name" value="Peptidase_M48_N"/>
</dbReference>
<dbReference type="PANTHER" id="PTHR10120">
    <property type="entry name" value="CAAX PRENYL PROTEASE 1"/>
    <property type="match status" value="1"/>
</dbReference>
<name>A0A9X4QU71_9BACL</name>
<feature type="domain" description="CAAX prenyl protease 1 N-terminal" evidence="11">
    <location>
        <begin position="68"/>
        <end position="205"/>
    </location>
</feature>
<dbReference type="EMBL" id="JAPDIA010000008">
    <property type="protein sequence ID" value="MDG0811961.1"/>
    <property type="molecule type" value="Genomic_DNA"/>
</dbReference>
<feature type="binding site" evidence="7">
    <location>
        <position position="358"/>
    </location>
    <ligand>
        <name>Zn(2+)</name>
        <dbReference type="ChEBI" id="CHEBI:29105"/>
        <note>catalytic</note>
    </ligand>
</feature>
<accession>A0A9X4QU71</accession>
<keyword evidence="5 8" id="KW-0482">Metalloprotease</keyword>
<feature type="transmembrane region" description="Helical" evidence="9">
    <location>
        <begin position="102"/>
        <end position="123"/>
    </location>
</feature>
<dbReference type="Pfam" id="PF16491">
    <property type="entry name" value="Peptidase_M48_N"/>
    <property type="match status" value="1"/>
</dbReference>